<evidence type="ECO:0000256" key="1">
    <source>
        <dbReference type="SAM" id="MobiDB-lite"/>
    </source>
</evidence>
<dbReference type="AlphaFoldDB" id="A0AAW0YXV5"/>
<feature type="compositionally biased region" description="Acidic residues" evidence="1">
    <location>
        <begin position="123"/>
        <end position="132"/>
    </location>
</feature>
<dbReference type="PANTHER" id="PTHR45662:SF7">
    <property type="entry name" value="SACI DOMAIN PROTEIN (AFU_ORTHOLOGUE AFUA_1G15890)"/>
    <property type="match status" value="1"/>
</dbReference>
<evidence type="ECO:0000313" key="4">
    <source>
        <dbReference type="Proteomes" id="UP001388673"/>
    </source>
</evidence>
<dbReference type="EMBL" id="JBCAWK010000008">
    <property type="protein sequence ID" value="KAK8850627.1"/>
    <property type="molecule type" value="Genomic_DNA"/>
</dbReference>
<evidence type="ECO:0000313" key="3">
    <source>
        <dbReference type="EMBL" id="KAK8850627.1"/>
    </source>
</evidence>
<evidence type="ECO:0000259" key="2">
    <source>
        <dbReference type="PROSITE" id="PS50275"/>
    </source>
</evidence>
<sequence length="392" mass="43929">MSHTSLPARFTVPPIPPRLHRRLNLNVSDEGVLLSPENGQGVLIRWGAKGKVEAFDGEVGGLAIGGVLGIVRLWDELANKAFQNLVELQPSRQPKAKTRWSLVLPGRAVGGASKEEDPLSESSSDEAPEADESPIPPKTREWTRFMPKLRKSHAAPAEPPQRQELEEKIVRQIIREFDSGFFFSYDFDLTHSLQHKREILAKRSASSAALGDLILKENSLFPPSPSGTLPKPPPLLSDDDFIEPDVQVPLWRRVDRRFFWNEWLMKDFIDLGLHAYVIPMMQGWVQSTSFDLPVPPNPLEPEVSLGAVPVDLVVISRRSRDRAGLRYQRRGIDDDGHVANMVETEMVVRAKSPYSMKPPPVLNEPVDKTYAVANLHFNDITSRYGPIVGDPR</sequence>
<organism evidence="3 4">
    <name type="scientific">Kwoniella newhampshirensis</name>
    <dbReference type="NCBI Taxonomy" id="1651941"/>
    <lineage>
        <taxon>Eukaryota</taxon>
        <taxon>Fungi</taxon>
        <taxon>Dikarya</taxon>
        <taxon>Basidiomycota</taxon>
        <taxon>Agaricomycotina</taxon>
        <taxon>Tremellomycetes</taxon>
        <taxon>Tremellales</taxon>
        <taxon>Cryptococcaceae</taxon>
        <taxon>Kwoniella</taxon>
    </lineage>
</organism>
<dbReference type="KEGG" id="kne:92181804"/>
<name>A0AAW0YXV5_9TREE</name>
<dbReference type="RefSeq" id="XP_066802058.1">
    <property type="nucleotide sequence ID" value="XM_066947644.1"/>
</dbReference>
<dbReference type="InterPro" id="IPR002013">
    <property type="entry name" value="SAC_dom"/>
</dbReference>
<dbReference type="PROSITE" id="PS50275">
    <property type="entry name" value="SAC"/>
    <property type="match status" value="1"/>
</dbReference>
<proteinExistence type="predicted"/>
<dbReference type="PANTHER" id="PTHR45662">
    <property type="entry name" value="PHOSPHATIDYLINOSITIDE PHOSPHATASE SAC1"/>
    <property type="match status" value="1"/>
</dbReference>
<protein>
    <recommendedName>
        <fullName evidence="2">SAC domain-containing protein</fullName>
    </recommendedName>
</protein>
<dbReference type="Pfam" id="PF02383">
    <property type="entry name" value="Syja_N"/>
    <property type="match status" value="1"/>
</dbReference>
<reference evidence="3 4" key="1">
    <citation type="journal article" date="2024" name="bioRxiv">
        <title>Comparative genomics of Cryptococcus and Kwoniella reveals pathogenesis evolution and contrasting karyotype dynamics via intercentromeric recombination or chromosome fusion.</title>
        <authorList>
            <person name="Coelho M.A."/>
            <person name="David-Palma M."/>
            <person name="Shea T."/>
            <person name="Bowers K."/>
            <person name="McGinley-Smith S."/>
            <person name="Mohammad A.W."/>
            <person name="Gnirke A."/>
            <person name="Yurkov A.M."/>
            <person name="Nowrousian M."/>
            <person name="Sun S."/>
            <person name="Cuomo C.A."/>
            <person name="Heitman J."/>
        </authorList>
    </citation>
    <scope>NUCLEOTIDE SEQUENCE [LARGE SCALE GENOMIC DNA]</scope>
    <source>
        <strain evidence="3 4">CBS 13917</strain>
    </source>
</reference>
<comment type="caution">
    <text evidence="3">The sequence shown here is derived from an EMBL/GenBank/DDBJ whole genome shotgun (WGS) entry which is preliminary data.</text>
</comment>
<gene>
    <name evidence="3" type="ORF">IAR55_004546</name>
</gene>
<dbReference type="GeneID" id="92181804"/>
<dbReference type="GO" id="GO:0005783">
    <property type="term" value="C:endoplasmic reticulum"/>
    <property type="evidence" value="ECO:0007669"/>
    <property type="project" value="TreeGrafter"/>
</dbReference>
<keyword evidence="4" id="KW-1185">Reference proteome</keyword>
<accession>A0AAW0YXV5</accession>
<feature type="domain" description="SAC" evidence="2">
    <location>
        <begin position="178"/>
        <end position="348"/>
    </location>
</feature>
<dbReference type="Proteomes" id="UP001388673">
    <property type="component" value="Unassembled WGS sequence"/>
</dbReference>
<dbReference type="GO" id="GO:0046856">
    <property type="term" value="P:phosphatidylinositol dephosphorylation"/>
    <property type="evidence" value="ECO:0007669"/>
    <property type="project" value="TreeGrafter"/>
</dbReference>
<dbReference type="GO" id="GO:0043812">
    <property type="term" value="F:phosphatidylinositol-4-phosphate phosphatase activity"/>
    <property type="evidence" value="ECO:0007669"/>
    <property type="project" value="TreeGrafter"/>
</dbReference>
<feature type="region of interest" description="Disordered" evidence="1">
    <location>
        <begin position="107"/>
        <end position="141"/>
    </location>
</feature>